<dbReference type="Pfam" id="PF07985">
    <property type="entry name" value="SRR1"/>
    <property type="match status" value="1"/>
</dbReference>
<dbReference type="PANTHER" id="PTHR28626:SF3">
    <property type="entry name" value="SRR1-LIKE PROTEIN"/>
    <property type="match status" value="1"/>
</dbReference>
<comment type="similarity">
    <text evidence="1">Belongs to the SRR1 family.</text>
</comment>
<dbReference type="GO" id="GO:0005634">
    <property type="term" value="C:nucleus"/>
    <property type="evidence" value="ECO:0007669"/>
    <property type="project" value="TreeGrafter"/>
</dbReference>
<proteinExistence type="inferred from homology"/>
<dbReference type="InterPro" id="IPR040044">
    <property type="entry name" value="SRR1L"/>
</dbReference>
<dbReference type="GO" id="GO:0005737">
    <property type="term" value="C:cytoplasm"/>
    <property type="evidence" value="ECO:0007669"/>
    <property type="project" value="TreeGrafter"/>
</dbReference>
<name>A0AAV0ZT34_VICFA</name>
<dbReference type="InterPro" id="IPR012942">
    <property type="entry name" value="SRR1-like"/>
</dbReference>
<protein>
    <recommendedName>
        <fullName evidence="2">SRR1-like domain-containing protein</fullName>
    </recommendedName>
</protein>
<gene>
    <name evidence="3" type="ORF">VFH_II241360</name>
</gene>
<evidence type="ECO:0000313" key="4">
    <source>
        <dbReference type="Proteomes" id="UP001157006"/>
    </source>
</evidence>
<feature type="domain" description="SRR1-like" evidence="2">
    <location>
        <begin position="23"/>
        <end position="119"/>
    </location>
</feature>
<accession>A0AAV0ZT34</accession>
<evidence type="ECO:0000313" key="3">
    <source>
        <dbReference type="EMBL" id="CAI8600801.1"/>
    </source>
</evidence>
<dbReference type="AlphaFoldDB" id="A0AAV0ZT34"/>
<dbReference type="PANTHER" id="PTHR28626">
    <property type="entry name" value="SRR1-LIKE PROTEIN"/>
    <property type="match status" value="1"/>
</dbReference>
<sequence length="119" mass="13488">MAASANDQIETSMLDYFHIVLGSETSMQMVMYGIGSIELYEPSCLQLSIAMSMKRDLNLIGNIEVFDHVLFVTEFRVLEALGCSVISINEHRKQEAVKPTMFFMPRCEAELYNNLLQAN</sequence>
<organism evidence="3 4">
    <name type="scientific">Vicia faba</name>
    <name type="common">Broad bean</name>
    <name type="synonym">Faba vulgaris</name>
    <dbReference type="NCBI Taxonomy" id="3906"/>
    <lineage>
        <taxon>Eukaryota</taxon>
        <taxon>Viridiplantae</taxon>
        <taxon>Streptophyta</taxon>
        <taxon>Embryophyta</taxon>
        <taxon>Tracheophyta</taxon>
        <taxon>Spermatophyta</taxon>
        <taxon>Magnoliopsida</taxon>
        <taxon>eudicotyledons</taxon>
        <taxon>Gunneridae</taxon>
        <taxon>Pentapetalae</taxon>
        <taxon>rosids</taxon>
        <taxon>fabids</taxon>
        <taxon>Fabales</taxon>
        <taxon>Fabaceae</taxon>
        <taxon>Papilionoideae</taxon>
        <taxon>50 kb inversion clade</taxon>
        <taxon>NPAAA clade</taxon>
        <taxon>Hologalegina</taxon>
        <taxon>IRL clade</taxon>
        <taxon>Fabeae</taxon>
        <taxon>Vicia</taxon>
    </lineage>
</organism>
<reference evidence="3 4" key="1">
    <citation type="submission" date="2023-01" db="EMBL/GenBank/DDBJ databases">
        <authorList>
            <person name="Kreplak J."/>
        </authorList>
    </citation>
    <scope>NUCLEOTIDE SEQUENCE [LARGE SCALE GENOMIC DNA]</scope>
</reference>
<evidence type="ECO:0000256" key="1">
    <source>
        <dbReference type="ARBA" id="ARBA00009856"/>
    </source>
</evidence>
<keyword evidence="4" id="KW-1185">Reference proteome</keyword>
<dbReference type="Proteomes" id="UP001157006">
    <property type="component" value="Chromosome 2"/>
</dbReference>
<dbReference type="EMBL" id="OX451737">
    <property type="protein sequence ID" value="CAI8600801.1"/>
    <property type="molecule type" value="Genomic_DNA"/>
</dbReference>
<evidence type="ECO:0000259" key="2">
    <source>
        <dbReference type="Pfam" id="PF07985"/>
    </source>
</evidence>